<evidence type="ECO:0000313" key="2">
    <source>
        <dbReference type="Proteomes" id="UP000245999"/>
    </source>
</evidence>
<protein>
    <submittedName>
        <fullName evidence="1">Uncharacterized protein</fullName>
    </submittedName>
</protein>
<evidence type="ECO:0000313" key="1">
    <source>
        <dbReference type="EMBL" id="AWM34735.1"/>
    </source>
</evidence>
<proteinExistence type="predicted"/>
<keyword evidence="2" id="KW-1185">Reference proteome</keyword>
<dbReference type="Proteomes" id="UP000245999">
    <property type="component" value="Chromosome"/>
</dbReference>
<accession>A0A2Z3GUR3</accession>
<gene>
    <name evidence="1" type="ORF">DDQ68_19320</name>
</gene>
<sequence length="72" mass="7709">MLTAFDEGKAEGKAYRVSVLRKTNGTELIAQQVQTAQSAATANPSTARYFEGCVAGLEPSRELTSFTTAHTQ</sequence>
<dbReference type="AlphaFoldDB" id="A0A2Z3GUR3"/>
<name>A0A2Z3GUR3_9BACT</name>
<dbReference type="RefSeq" id="WP_109657764.1">
    <property type="nucleotide sequence ID" value="NZ_CP029145.1"/>
</dbReference>
<organism evidence="1 2">
    <name type="scientific">Hymenobacter nivis</name>
    <dbReference type="NCBI Taxonomy" id="1850093"/>
    <lineage>
        <taxon>Bacteria</taxon>
        <taxon>Pseudomonadati</taxon>
        <taxon>Bacteroidota</taxon>
        <taxon>Cytophagia</taxon>
        <taxon>Cytophagales</taxon>
        <taxon>Hymenobacteraceae</taxon>
        <taxon>Hymenobacter</taxon>
    </lineage>
</organism>
<reference evidence="2" key="1">
    <citation type="submission" date="2018-04" db="EMBL/GenBank/DDBJ databases">
        <title>Complete genome of Antarctic heterotrophic bacterium Hymenobacter nivis.</title>
        <authorList>
            <person name="Terashima M."/>
        </authorList>
    </citation>
    <scope>NUCLEOTIDE SEQUENCE [LARGE SCALE GENOMIC DNA]</scope>
    <source>
        <strain evidence="2">NBRC 111535</strain>
    </source>
</reference>
<dbReference type="EMBL" id="CP029145">
    <property type="protein sequence ID" value="AWM34735.1"/>
    <property type="molecule type" value="Genomic_DNA"/>
</dbReference>
<dbReference type="OrthoDB" id="9895473at2"/>
<dbReference type="KEGG" id="hnv:DDQ68_19320"/>